<name>A0A0N5CXI9_THECL</name>
<dbReference type="WBParaSite" id="TCLT_0000511901-mRNA-1">
    <property type="protein sequence ID" value="TCLT_0000511901-mRNA-1"/>
    <property type="gene ID" value="TCLT_0000511901"/>
</dbReference>
<evidence type="ECO:0000256" key="1">
    <source>
        <dbReference type="SAM" id="MobiDB-lite"/>
    </source>
</evidence>
<gene>
    <name evidence="2" type="ORF">TCLT_LOCUS5108</name>
</gene>
<feature type="compositionally biased region" description="Basic and acidic residues" evidence="1">
    <location>
        <begin position="247"/>
        <end position="258"/>
    </location>
</feature>
<feature type="region of interest" description="Disordered" evidence="1">
    <location>
        <begin position="229"/>
        <end position="258"/>
    </location>
</feature>
<evidence type="ECO:0000313" key="3">
    <source>
        <dbReference type="Proteomes" id="UP000276776"/>
    </source>
</evidence>
<evidence type="ECO:0000313" key="2">
    <source>
        <dbReference type="EMBL" id="VDN02312.1"/>
    </source>
</evidence>
<keyword evidence="3" id="KW-1185">Reference proteome</keyword>
<evidence type="ECO:0000313" key="4">
    <source>
        <dbReference type="WBParaSite" id="TCLT_0000511901-mRNA-1"/>
    </source>
</evidence>
<dbReference type="Proteomes" id="UP000276776">
    <property type="component" value="Unassembled WGS sequence"/>
</dbReference>
<reference evidence="4" key="1">
    <citation type="submission" date="2017-02" db="UniProtKB">
        <authorList>
            <consortium name="WormBaseParasite"/>
        </authorList>
    </citation>
    <scope>IDENTIFICATION</scope>
</reference>
<dbReference type="OrthoDB" id="5850863at2759"/>
<organism evidence="4">
    <name type="scientific">Thelazia callipaeda</name>
    <name type="common">Oriental eyeworm</name>
    <name type="synonym">Parasitic nematode</name>
    <dbReference type="NCBI Taxonomy" id="103827"/>
    <lineage>
        <taxon>Eukaryota</taxon>
        <taxon>Metazoa</taxon>
        <taxon>Ecdysozoa</taxon>
        <taxon>Nematoda</taxon>
        <taxon>Chromadorea</taxon>
        <taxon>Rhabditida</taxon>
        <taxon>Spirurina</taxon>
        <taxon>Spiruromorpha</taxon>
        <taxon>Thelazioidea</taxon>
        <taxon>Thelaziidae</taxon>
        <taxon>Thelazia</taxon>
    </lineage>
</organism>
<dbReference type="EMBL" id="UYYF01004321">
    <property type="protein sequence ID" value="VDN02312.1"/>
    <property type="molecule type" value="Genomic_DNA"/>
</dbReference>
<sequence length="258" mass="29028">MDESLDGECLSYTKDELQNVRSVIQEDDLETLPLTTESNDFNDQDYSAITQLELMRLDNNEHPMKPERRTFLNEYNIEEADENIIKESETVEQESYAPSEIESAYTVESLGIINGTDHWSDNSKVSQESLEKFGSNGNFMSSDDLDKFNLSFINNNISSSNEDEFTPEKSPTTLNDKLSRSAAENEQITASLLIDDRCSSLTKSNDDSKLLDASFNETELITNVTAINDKEDSIPKMSSSPVKTSRPKIEDTEMPTKG</sequence>
<accession>A0A0N5CXI9</accession>
<protein>
    <submittedName>
        <fullName evidence="4">Clathrin light chain</fullName>
    </submittedName>
</protein>
<dbReference type="AlphaFoldDB" id="A0A0N5CXI9"/>
<proteinExistence type="predicted"/>
<reference evidence="2 3" key="2">
    <citation type="submission" date="2018-11" db="EMBL/GenBank/DDBJ databases">
        <authorList>
            <consortium name="Pathogen Informatics"/>
        </authorList>
    </citation>
    <scope>NUCLEOTIDE SEQUENCE [LARGE SCALE GENOMIC DNA]</scope>
</reference>